<evidence type="ECO:0000313" key="8">
    <source>
        <dbReference type="Proteomes" id="UP000663854"/>
    </source>
</evidence>
<dbReference type="Proteomes" id="UP000663823">
    <property type="component" value="Unassembled WGS sequence"/>
</dbReference>
<evidence type="ECO:0000313" key="7">
    <source>
        <dbReference type="EMBL" id="CAF3707739.1"/>
    </source>
</evidence>
<evidence type="ECO:0000313" key="2">
    <source>
        <dbReference type="EMBL" id="CAF0767986.1"/>
    </source>
</evidence>
<keyword evidence="1" id="KW-0175">Coiled coil</keyword>
<dbReference type="EMBL" id="CAJNOL010000031">
    <property type="protein sequence ID" value="CAF0767986.1"/>
    <property type="molecule type" value="Genomic_DNA"/>
</dbReference>
<dbReference type="EMBL" id="CAJNOH010000056">
    <property type="protein sequence ID" value="CAF0819783.1"/>
    <property type="molecule type" value="Genomic_DNA"/>
</dbReference>
<protein>
    <submittedName>
        <fullName evidence="4">Uncharacterized protein</fullName>
    </submittedName>
</protein>
<dbReference type="EMBL" id="CAJNOO010000047">
    <property type="protein sequence ID" value="CAF0768766.1"/>
    <property type="molecule type" value="Genomic_DNA"/>
</dbReference>
<dbReference type="OrthoDB" id="10060909at2759"/>
<evidence type="ECO:0000313" key="9">
    <source>
        <dbReference type="Proteomes" id="UP000663870"/>
    </source>
</evidence>
<gene>
    <name evidence="7" type="ORF">FNK824_LOCUS9603</name>
    <name evidence="2" type="ORF">JXQ802_LOCUS2567</name>
    <name evidence="6" type="ORF">OTI717_LOCUS12590</name>
    <name evidence="4" type="ORF">PYM288_LOCUS5525</name>
    <name evidence="3" type="ORF">RFH988_LOCUS2250</name>
    <name evidence="5" type="ORF">SEV965_LOCUS3291</name>
</gene>
<dbReference type="Proteomes" id="UP000663882">
    <property type="component" value="Unassembled WGS sequence"/>
</dbReference>
<dbReference type="AlphaFoldDB" id="A0A813U2D6"/>
<sequence length="191" mass="23371">MISSPKRNVENIRQKNLEDNQLFLQRLLMKNIRNDFLNSARSILRKDGSSHVKKKLPLQQEIVEYATRYREKLKCGKIGPFVPEWQRHIEAQKKAAEKKLLEKERMKLENERKRQEKEIKKQEILFEKELRKVERILEIEEKQKIRRAKRLRHKPSKWTVFYKNNINGNPYQRTFKPRHTKLDERIQQNLF</sequence>
<comment type="caution">
    <text evidence="4">The sequence shown here is derived from an EMBL/GenBank/DDBJ whole genome shotgun (WGS) entry which is preliminary data.</text>
</comment>
<organism evidence="4 8">
    <name type="scientific">Rotaria sordida</name>
    <dbReference type="NCBI Taxonomy" id="392033"/>
    <lineage>
        <taxon>Eukaryota</taxon>
        <taxon>Metazoa</taxon>
        <taxon>Spiralia</taxon>
        <taxon>Gnathifera</taxon>
        <taxon>Rotifera</taxon>
        <taxon>Eurotatoria</taxon>
        <taxon>Bdelloidea</taxon>
        <taxon>Philodinida</taxon>
        <taxon>Philodinidae</taxon>
        <taxon>Rotaria</taxon>
    </lineage>
</organism>
<dbReference type="EMBL" id="CAJNOU010000083">
    <property type="protein sequence ID" value="CAF0854569.1"/>
    <property type="molecule type" value="Genomic_DNA"/>
</dbReference>
<evidence type="ECO:0000313" key="4">
    <source>
        <dbReference type="EMBL" id="CAF0819783.1"/>
    </source>
</evidence>
<dbReference type="Proteomes" id="UP000663854">
    <property type="component" value="Unassembled WGS sequence"/>
</dbReference>
<dbReference type="Proteomes" id="UP000663874">
    <property type="component" value="Unassembled WGS sequence"/>
</dbReference>
<evidence type="ECO:0000313" key="5">
    <source>
        <dbReference type="EMBL" id="CAF0854569.1"/>
    </source>
</evidence>
<proteinExistence type="predicted"/>
<dbReference type="EMBL" id="CAJOAX010001279">
    <property type="protein sequence ID" value="CAF3701946.1"/>
    <property type="molecule type" value="Genomic_DNA"/>
</dbReference>
<keyword evidence="9" id="KW-1185">Reference proteome</keyword>
<evidence type="ECO:0000256" key="1">
    <source>
        <dbReference type="SAM" id="Coils"/>
    </source>
</evidence>
<dbReference type="Proteomes" id="UP000663870">
    <property type="component" value="Unassembled WGS sequence"/>
</dbReference>
<feature type="coiled-coil region" evidence="1">
    <location>
        <begin position="86"/>
        <end position="132"/>
    </location>
</feature>
<dbReference type="EMBL" id="CAJOBE010001020">
    <property type="protein sequence ID" value="CAF3707739.1"/>
    <property type="molecule type" value="Genomic_DNA"/>
</dbReference>
<reference evidence="4" key="1">
    <citation type="submission" date="2021-02" db="EMBL/GenBank/DDBJ databases">
        <authorList>
            <person name="Nowell W R."/>
        </authorList>
    </citation>
    <scope>NUCLEOTIDE SEQUENCE</scope>
</reference>
<name>A0A813U2D6_9BILA</name>
<accession>A0A813U2D6</accession>
<evidence type="ECO:0000313" key="3">
    <source>
        <dbReference type="EMBL" id="CAF0768766.1"/>
    </source>
</evidence>
<dbReference type="Proteomes" id="UP000663889">
    <property type="component" value="Unassembled WGS sequence"/>
</dbReference>
<evidence type="ECO:0000313" key="6">
    <source>
        <dbReference type="EMBL" id="CAF3701946.1"/>
    </source>
</evidence>